<name>W4LD16_ENTF1</name>
<dbReference type="Proteomes" id="UP000019141">
    <property type="component" value="Unassembled WGS sequence"/>
</dbReference>
<evidence type="ECO:0000313" key="1">
    <source>
        <dbReference type="EMBL" id="ETW95809.1"/>
    </source>
</evidence>
<sequence length="85" mass="9183">MTKYDFTLILAEPIELTDDIADALFEAGCDDGSPGTCDGVFSIDFHREAISLEQAICSAIKNVQTAGYRVERIEIEADAVIQQGG</sequence>
<accession>W4LD16</accession>
<dbReference type="EMBL" id="AZHW01000869">
    <property type="protein sequence ID" value="ETW95809.1"/>
    <property type="molecule type" value="Genomic_DNA"/>
</dbReference>
<organism evidence="1 2">
    <name type="scientific">Entotheonella factor</name>
    <dbReference type="NCBI Taxonomy" id="1429438"/>
    <lineage>
        <taxon>Bacteria</taxon>
        <taxon>Pseudomonadati</taxon>
        <taxon>Nitrospinota/Tectimicrobiota group</taxon>
        <taxon>Candidatus Tectimicrobiota</taxon>
        <taxon>Candidatus Entotheonellia</taxon>
        <taxon>Candidatus Entotheonellales</taxon>
        <taxon>Candidatus Entotheonellaceae</taxon>
        <taxon>Candidatus Entotheonella</taxon>
    </lineage>
</organism>
<dbReference type="HOGENOM" id="CLU_182831_0_0_7"/>
<evidence type="ECO:0000313" key="2">
    <source>
        <dbReference type="Proteomes" id="UP000019141"/>
    </source>
</evidence>
<protein>
    <submittedName>
        <fullName evidence="1">Uncharacterized protein</fullName>
    </submittedName>
</protein>
<comment type="caution">
    <text evidence="1">The sequence shown here is derived from an EMBL/GenBank/DDBJ whole genome shotgun (WGS) entry which is preliminary data.</text>
</comment>
<reference evidence="1 2" key="1">
    <citation type="journal article" date="2014" name="Nature">
        <title>An environmental bacterial taxon with a large and distinct metabolic repertoire.</title>
        <authorList>
            <person name="Wilson M.C."/>
            <person name="Mori T."/>
            <person name="Ruckert C."/>
            <person name="Uria A.R."/>
            <person name="Helf M.J."/>
            <person name="Takada K."/>
            <person name="Gernert C."/>
            <person name="Steffens U.A."/>
            <person name="Heycke N."/>
            <person name="Schmitt S."/>
            <person name="Rinke C."/>
            <person name="Helfrich E.J."/>
            <person name="Brachmann A.O."/>
            <person name="Gurgui C."/>
            <person name="Wakimoto T."/>
            <person name="Kracht M."/>
            <person name="Crusemann M."/>
            <person name="Hentschel U."/>
            <person name="Abe I."/>
            <person name="Matsunaga S."/>
            <person name="Kalinowski J."/>
            <person name="Takeyama H."/>
            <person name="Piel J."/>
        </authorList>
    </citation>
    <scope>NUCLEOTIDE SEQUENCE [LARGE SCALE GENOMIC DNA]</scope>
    <source>
        <strain evidence="2">TSY1</strain>
    </source>
</reference>
<gene>
    <name evidence="1" type="ORF">ETSY1_29165</name>
</gene>
<dbReference type="AlphaFoldDB" id="W4LD16"/>
<keyword evidence="2" id="KW-1185">Reference proteome</keyword>
<dbReference type="PATRIC" id="fig|1429438.4.peg.5553"/>
<proteinExistence type="predicted"/>